<gene>
    <name evidence="1" type="ORF">RV045_13530</name>
</gene>
<organism evidence="1 2">
    <name type="scientific">Amphibiibacter pelophylacis</name>
    <dbReference type="NCBI Taxonomy" id="1799477"/>
    <lineage>
        <taxon>Bacteria</taxon>
        <taxon>Pseudomonadati</taxon>
        <taxon>Pseudomonadota</taxon>
        <taxon>Betaproteobacteria</taxon>
        <taxon>Burkholderiales</taxon>
        <taxon>Sphaerotilaceae</taxon>
        <taxon>Amphibiibacter</taxon>
    </lineage>
</organism>
<evidence type="ECO:0000313" key="1">
    <source>
        <dbReference type="EMBL" id="MEJ7139441.1"/>
    </source>
</evidence>
<sequence>MKCRGPSQLTLDGKGRFSMPSKYRDVLTEHSPKGLVITKHPHGCLMVFPECNWDAFEAKIDALPFSATDSKRLFTGSADPVELDSAWRITVSPELRDFAGLSKDLRMYGLGSHFELWDATRYSLREAAAMASAATQHVLQDLVI</sequence>
<accession>A0ACC6P5G2</accession>
<keyword evidence="2" id="KW-1185">Reference proteome</keyword>
<comment type="caution">
    <text evidence="1">The sequence shown here is derived from an EMBL/GenBank/DDBJ whole genome shotgun (WGS) entry which is preliminary data.</text>
</comment>
<protein>
    <submittedName>
        <fullName evidence="1">Division/cell wall cluster transcriptional repressor MraZ</fullName>
    </submittedName>
</protein>
<dbReference type="EMBL" id="JAWDIE010000028">
    <property type="protein sequence ID" value="MEJ7139441.1"/>
    <property type="molecule type" value="Genomic_DNA"/>
</dbReference>
<dbReference type="Proteomes" id="UP001364695">
    <property type="component" value="Unassembled WGS sequence"/>
</dbReference>
<proteinExistence type="predicted"/>
<reference evidence="1" key="1">
    <citation type="submission" date="2023-10" db="EMBL/GenBank/DDBJ databases">
        <title>Amphibacter perezi, gen. nov., sp. nov. a novel taxa of the family Comamonadaceae, class Betaproteobacteria isolated from the skin microbiota of Pelophylax perezi from different populations.</title>
        <authorList>
            <person name="Costa S."/>
            <person name="Proenca D.N."/>
            <person name="Lopes I."/>
            <person name="Morais P.V."/>
        </authorList>
    </citation>
    <scope>NUCLEOTIDE SEQUENCE</scope>
    <source>
        <strain evidence="1">SL12-8</strain>
    </source>
</reference>
<evidence type="ECO:0000313" key="2">
    <source>
        <dbReference type="Proteomes" id="UP001364695"/>
    </source>
</evidence>
<name>A0ACC6P5G2_9BURK</name>